<evidence type="ECO:0000256" key="1">
    <source>
        <dbReference type="SAM" id="MobiDB-lite"/>
    </source>
</evidence>
<accession>A0A8H7URU9</accession>
<keyword evidence="3" id="KW-1185">Reference proteome</keyword>
<sequence>MAEEATSYNKHSGYYTPQSGKTPSTSSEAAQLEAAESKANIIDIPWDNDSFDLGLDSFPSTESSTKKYNKLPVIASPLRMQWVSRNDSSGGESSIQESESVSTSSNDSKSKRKKTLTINPSIDNSFPYINDDAFLDRIHPPKKKQQKQKSKTGRIEHISPLLDSAIVFDEQDILFKSYSIKSVSSFTDHSHKSNTSTIENWKVSQSPVNGMISPIVLPPNPIIAREHNTSGSTTPRSHISAHAPQPPLTYSASIRSIGPNSISASGAYYTPPSSVTSHSYRSIHVPRNGDDLVLYSDSIYSTSPSEKNRPYSQFFNPSYQHSRGKKPAGLFTKMMKNFKHHFANK</sequence>
<feature type="compositionally biased region" description="Polar residues" evidence="1">
    <location>
        <begin position="1"/>
        <end position="25"/>
    </location>
</feature>
<dbReference type="EMBL" id="JAEPRD010000243">
    <property type="protein sequence ID" value="KAG2193235.1"/>
    <property type="molecule type" value="Genomic_DNA"/>
</dbReference>
<dbReference type="OrthoDB" id="2265103at2759"/>
<dbReference type="AlphaFoldDB" id="A0A8H7URU9"/>
<feature type="region of interest" description="Disordered" evidence="1">
    <location>
        <begin position="1"/>
        <end position="33"/>
    </location>
</feature>
<evidence type="ECO:0000313" key="2">
    <source>
        <dbReference type="EMBL" id="KAG2193235.1"/>
    </source>
</evidence>
<proteinExistence type="predicted"/>
<protein>
    <submittedName>
        <fullName evidence="2">Uncharacterized protein</fullName>
    </submittedName>
</protein>
<evidence type="ECO:0000313" key="3">
    <source>
        <dbReference type="Proteomes" id="UP000603453"/>
    </source>
</evidence>
<reference evidence="2" key="1">
    <citation type="submission" date="2020-12" db="EMBL/GenBank/DDBJ databases">
        <title>Metabolic potential, ecology and presence of endohyphal bacteria is reflected in genomic diversity of Mucoromycotina.</title>
        <authorList>
            <person name="Muszewska A."/>
            <person name="Okrasinska A."/>
            <person name="Steczkiewicz K."/>
            <person name="Drgas O."/>
            <person name="Orlowska M."/>
            <person name="Perlinska-Lenart U."/>
            <person name="Aleksandrzak-Piekarczyk T."/>
            <person name="Szatraj K."/>
            <person name="Zielenkiewicz U."/>
            <person name="Pilsyk S."/>
            <person name="Malc E."/>
            <person name="Mieczkowski P."/>
            <person name="Kruszewska J.S."/>
            <person name="Biernat P."/>
            <person name="Pawlowska J."/>
        </authorList>
    </citation>
    <scope>NUCLEOTIDE SEQUENCE</scope>
    <source>
        <strain evidence="2">WA0000017839</strain>
    </source>
</reference>
<gene>
    <name evidence="2" type="ORF">INT47_010710</name>
</gene>
<feature type="compositionally biased region" description="Low complexity" evidence="1">
    <location>
        <begin position="88"/>
        <end position="107"/>
    </location>
</feature>
<dbReference type="Proteomes" id="UP000603453">
    <property type="component" value="Unassembled WGS sequence"/>
</dbReference>
<organism evidence="2 3">
    <name type="scientific">Mucor saturninus</name>
    <dbReference type="NCBI Taxonomy" id="64648"/>
    <lineage>
        <taxon>Eukaryota</taxon>
        <taxon>Fungi</taxon>
        <taxon>Fungi incertae sedis</taxon>
        <taxon>Mucoromycota</taxon>
        <taxon>Mucoromycotina</taxon>
        <taxon>Mucoromycetes</taxon>
        <taxon>Mucorales</taxon>
        <taxon>Mucorineae</taxon>
        <taxon>Mucoraceae</taxon>
        <taxon>Mucor</taxon>
    </lineage>
</organism>
<comment type="caution">
    <text evidence="2">The sequence shown here is derived from an EMBL/GenBank/DDBJ whole genome shotgun (WGS) entry which is preliminary data.</text>
</comment>
<feature type="region of interest" description="Disordered" evidence="1">
    <location>
        <begin position="84"/>
        <end position="118"/>
    </location>
</feature>
<name>A0A8H7URU9_9FUNG</name>